<dbReference type="RefSeq" id="XP_002908580.1">
    <property type="nucleotide sequence ID" value="XM_002908534.1"/>
</dbReference>
<evidence type="ECO:0000313" key="2">
    <source>
        <dbReference type="EMBL" id="EEY61663.1"/>
    </source>
</evidence>
<dbReference type="HOGENOM" id="CLU_3208789_0_0_1"/>
<reference evidence="3" key="1">
    <citation type="journal article" date="2009" name="Nature">
        <title>Genome sequence and analysis of the Irish potato famine pathogen Phytophthora infestans.</title>
        <authorList>
            <consortium name="The Broad Institute Genome Sequencing Platform"/>
            <person name="Haas B.J."/>
            <person name="Kamoun S."/>
            <person name="Zody M.C."/>
            <person name="Jiang R.H."/>
            <person name="Handsaker R.E."/>
            <person name="Cano L.M."/>
            <person name="Grabherr M."/>
            <person name="Kodira C.D."/>
            <person name="Raffaele S."/>
            <person name="Torto-Alalibo T."/>
            <person name="Bozkurt T.O."/>
            <person name="Ah-Fong A.M."/>
            <person name="Alvarado L."/>
            <person name="Anderson V.L."/>
            <person name="Armstrong M.R."/>
            <person name="Avrova A."/>
            <person name="Baxter L."/>
            <person name="Beynon J."/>
            <person name="Boevink P.C."/>
            <person name="Bollmann S.R."/>
            <person name="Bos J.I."/>
            <person name="Bulone V."/>
            <person name="Cai G."/>
            <person name="Cakir C."/>
            <person name="Carrington J.C."/>
            <person name="Chawner M."/>
            <person name="Conti L."/>
            <person name="Costanzo S."/>
            <person name="Ewan R."/>
            <person name="Fahlgren N."/>
            <person name="Fischbach M.A."/>
            <person name="Fugelstad J."/>
            <person name="Gilroy E.M."/>
            <person name="Gnerre S."/>
            <person name="Green P.J."/>
            <person name="Grenville-Briggs L.J."/>
            <person name="Griffith J."/>
            <person name="Grunwald N.J."/>
            <person name="Horn K."/>
            <person name="Horner N.R."/>
            <person name="Hu C.H."/>
            <person name="Huitema E."/>
            <person name="Jeong D.H."/>
            <person name="Jones A.M."/>
            <person name="Jones J.D."/>
            <person name="Jones R.W."/>
            <person name="Karlsson E.K."/>
            <person name="Kunjeti S.G."/>
            <person name="Lamour K."/>
            <person name="Liu Z."/>
            <person name="Ma L."/>
            <person name="Maclean D."/>
            <person name="Chibucos M.C."/>
            <person name="McDonald H."/>
            <person name="McWalters J."/>
            <person name="Meijer H.J."/>
            <person name="Morgan W."/>
            <person name="Morris P.F."/>
            <person name="Munro C.A."/>
            <person name="O'Neill K."/>
            <person name="Ospina-Giraldo M."/>
            <person name="Pinzon A."/>
            <person name="Pritchard L."/>
            <person name="Ramsahoye B."/>
            <person name="Ren Q."/>
            <person name="Restrepo S."/>
            <person name="Roy S."/>
            <person name="Sadanandom A."/>
            <person name="Savidor A."/>
            <person name="Schornack S."/>
            <person name="Schwartz D.C."/>
            <person name="Schumann U.D."/>
            <person name="Schwessinger B."/>
            <person name="Seyer L."/>
            <person name="Sharpe T."/>
            <person name="Silvar C."/>
            <person name="Song J."/>
            <person name="Studholme D.J."/>
            <person name="Sykes S."/>
            <person name="Thines M."/>
            <person name="van de Vondervoort P.J."/>
            <person name="Phuntumart V."/>
            <person name="Wawra S."/>
            <person name="Weide R."/>
            <person name="Win J."/>
            <person name="Young C."/>
            <person name="Zhou S."/>
            <person name="Fry W."/>
            <person name="Meyers B.C."/>
            <person name="van West P."/>
            <person name="Ristaino J."/>
            <person name="Govers F."/>
            <person name="Birch P.R."/>
            <person name="Whisson S.C."/>
            <person name="Judelson H.S."/>
            <person name="Nusbaum C."/>
        </authorList>
    </citation>
    <scope>NUCLEOTIDE SEQUENCE [LARGE SCALE GENOMIC DNA]</scope>
    <source>
        <strain evidence="3">T30-4</strain>
    </source>
</reference>
<keyword evidence="1" id="KW-0175">Coiled coil</keyword>
<gene>
    <name evidence="2" type="ORF">PITG_01995</name>
</gene>
<accession>D0MUL6</accession>
<dbReference type="VEuPathDB" id="FungiDB:PITG_01995"/>
<name>D0MUL6_PHYIT</name>
<dbReference type="GeneID" id="9469534"/>
<sequence>MAKQRNEQLHKKLEELEAIKREMTVQLDRFRLNEQYPSLPIYLLQ</sequence>
<dbReference type="EMBL" id="DS028119">
    <property type="protein sequence ID" value="EEY61663.1"/>
    <property type="molecule type" value="Genomic_DNA"/>
</dbReference>
<dbReference type="OrthoDB" id="49185at2759"/>
<dbReference type="KEGG" id="pif:PITG_01995"/>
<dbReference type="InParanoid" id="D0MUL6"/>
<evidence type="ECO:0000256" key="1">
    <source>
        <dbReference type="SAM" id="Coils"/>
    </source>
</evidence>
<protein>
    <submittedName>
        <fullName evidence="2">Uncharacterized protein</fullName>
    </submittedName>
</protein>
<feature type="coiled-coil region" evidence="1">
    <location>
        <begin position="2"/>
        <end position="33"/>
    </location>
</feature>
<proteinExistence type="predicted"/>
<dbReference type="Proteomes" id="UP000006643">
    <property type="component" value="Unassembled WGS sequence"/>
</dbReference>
<keyword evidence="3" id="KW-1185">Reference proteome</keyword>
<evidence type="ECO:0000313" key="3">
    <source>
        <dbReference type="Proteomes" id="UP000006643"/>
    </source>
</evidence>
<dbReference type="AlphaFoldDB" id="D0MUL6"/>
<organism evidence="2 3">
    <name type="scientific">Phytophthora infestans (strain T30-4)</name>
    <name type="common">Potato late blight agent</name>
    <dbReference type="NCBI Taxonomy" id="403677"/>
    <lineage>
        <taxon>Eukaryota</taxon>
        <taxon>Sar</taxon>
        <taxon>Stramenopiles</taxon>
        <taxon>Oomycota</taxon>
        <taxon>Peronosporomycetes</taxon>
        <taxon>Peronosporales</taxon>
        <taxon>Peronosporaceae</taxon>
        <taxon>Phytophthora</taxon>
    </lineage>
</organism>